<organism evidence="1 2">
    <name type="scientific">Trichonephila clavata</name>
    <name type="common">Joro spider</name>
    <name type="synonym">Nephila clavata</name>
    <dbReference type="NCBI Taxonomy" id="2740835"/>
    <lineage>
        <taxon>Eukaryota</taxon>
        <taxon>Metazoa</taxon>
        <taxon>Ecdysozoa</taxon>
        <taxon>Arthropoda</taxon>
        <taxon>Chelicerata</taxon>
        <taxon>Arachnida</taxon>
        <taxon>Araneae</taxon>
        <taxon>Araneomorphae</taxon>
        <taxon>Entelegynae</taxon>
        <taxon>Araneoidea</taxon>
        <taxon>Nephilidae</taxon>
        <taxon>Trichonephila</taxon>
    </lineage>
</organism>
<evidence type="ECO:0000313" key="2">
    <source>
        <dbReference type="Proteomes" id="UP000887116"/>
    </source>
</evidence>
<dbReference type="AlphaFoldDB" id="A0A8X6L747"/>
<reference evidence="1" key="1">
    <citation type="submission" date="2020-07" db="EMBL/GenBank/DDBJ databases">
        <title>Multicomponent nature underlies the extraordinary mechanical properties of spider dragline silk.</title>
        <authorList>
            <person name="Kono N."/>
            <person name="Nakamura H."/>
            <person name="Mori M."/>
            <person name="Yoshida Y."/>
            <person name="Ohtoshi R."/>
            <person name="Malay A.D."/>
            <person name="Moran D.A.P."/>
            <person name="Tomita M."/>
            <person name="Numata K."/>
            <person name="Arakawa K."/>
        </authorList>
    </citation>
    <scope>NUCLEOTIDE SEQUENCE</scope>
</reference>
<gene>
    <name evidence="1" type="ORF">TNCT_710311</name>
</gene>
<dbReference type="Proteomes" id="UP000887116">
    <property type="component" value="Unassembled WGS sequence"/>
</dbReference>
<name>A0A8X6L747_TRICU</name>
<comment type="caution">
    <text evidence="1">The sequence shown here is derived from an EMBL/GenBank/DDBJ whole genome shotgun (WGS) entry which is preliminary data.</text>
</comment>
<dbReference type="EMBL" id="BMAO01024814">
    <property type="protein sequence ID" value="GFQ97941.1"/>
    <property type="molecule type" value="Genomic_DNA"/>
</dbReference>
<sequence>ILFRKRGVGIERSTFSFKFLKTNISKNFL</sequence>
<feature type="non-terminal residue" evidence="1">
    <location>
        <position position="1"/>
    </location>
</feature>
<evidence type="ECO:0000313" key="1">
    <source>
        <dbReference type="EMBL" id="GFQ97941.1"/>
    </source>
</evidence>
<accession>A0A8X6L747</accession>
<proteinExistence type="predicted"/>
<keyword evidence="2" id="KW-1185">Reference proteome</keyword>
<protein>
    <submittedName>
        <fullName evidence="1">Uncharacterized protein</fullName>
    </submittedName>
</protein>